<keyword evidence="7" id="KW-1185">Reference proteome</keyword>
<dbReference type="Pfam" id="PF12831">
    <property type="entry name" value="FAD_oxidored"/>
    <property type="match status" value="1"/>
</dbReference>
<proteinExistence type="predicted"/>
<dbReference type="GO" id="GO:0016491">
    <property type="term" value="F:oxidoreductase activity"/>
    <property type="evidence" value="ECO:0007669"/>
    <property type="project" value="UniProtKB-KW"/>
</dbReference>
<sequence>MSPSREPQRHHHILVEAEEFDDYGGWTLDSQFESEMGSPYLLAHGLGIPVGDASTTVDVERAGSYRVWVRAKDWVPSHHPGRFTVSIGGERLPVELGANGRDWSWENAGRVELAAGRVTIRLTDLTGFDGRCDAIYLTTTDAEPPNAIDPEARAWRRQLRGLPDHPADGGSFDLVVAGGGVTGSAAALAAGRLGLKVALIQNRPVLGGNASIEIGLTPRGETGPLITALTARSRNGDLAALELLRAEPTVSVFLDHQVFGVVRDGDRIVAVDARQAHSGREIRFRGAMFIDCTGTAILGILAGAETMFGYESRAEFDEPLAPDKRVDSHHGNTLFFRTRELDHPCGFPDVPWAVEVAQDFANLGGQLERPGVDNAAGPVAGPARTPDPDVRRRMLKPLTHFWEYGHDLDPYTEAEHIRDHLLRAVYGTFANVKTLEPETYANLALDWVAVVPGQGEFRRYKGAYVLTENDIREHRRFDDTVAWNSGAFCLHYPGHEKYDFRLRDWKWDTRDGRPFEVPFRCLYSPEIENLMMAGKHISVTHVAGSVTKFMGNGGQHAIATAAAAKVCLDHDVTPREIRDAHLEEIREAVAEVTGRSDVRADRPHPRYSAS</sequence>
<dbReference type="AlphaFoldDB" id="A0A853C0I5"/>
<dbReference type="PANTHER" id="PTHR43498">
    <property type="entry name" value="FERREDOXIN:COB-COM HETERODISULFIDE REDUCTASE SUBUNIT A"/>
    <property type="match status" value="1"/>
</dbReference>
<accession>A0A853C0I5</accession>
<gene>
    <name evidence="6" type="ORF">HNR19_002448</name>
</gene>
<keyword evidence="2" id="KW-0479">Metal-binding</keyword>
<dbReference type="GO" id="GO:0051539">
    <property type="term" value="F:4 iron, 4 sulfur cluster binding"/>
    <property type="evidence" value="ECO:0007669"/>
    <property type="project" value="UniProtKB-KW"/>
</dbReference>
<dbReference type="InterPro" id="IPR036188">
    <property type="entry name" value="FAD/NAD-bd_sf"/>
</dbReference>
<dbReference type="EMBL" id="JACCFP010000001">
    <property type="protein sequence ID" value="NYJ01750.1"/>
    <property type="molecule type" value="Genomic_DNA"/>
</dbReference>
<evidence type="ECO:0000313" key="6">
    <source>
        <dbReference type="EMBL" id="NYJ01750.1"/>
    </source>
</evidence>
<comment type="caution">
    <text evidence="6">The sequence shown here is derived from an EMBL/GenBank/DDBJ whole genome shotgun (WGS) entry which is preliminary data.</text>
</comment>
<name>A0A853C0I5_9ACTN</name>
<dbReference type="GO" id="GO:0046872">
    <property type="term" value="F:metal ion binding"/>
    <property type="evidence" value="ECO:0007669"/>
    <property type="project" value="UniProtKB-KW"/>
</dbReference>
<keyword evidence="5" id="KW-0411">Iron-sulfur</keyword>
<dbReference type="Gene3D" id="3.50.50.60">
    <property type="entry name" value="FAD/NAD(P)-binding domain"/>
    <property type="match status" value="1"/>
</dbReference>
<keyword evidence="4" id="KW-0408">Iron</keyword>
<evidence type="ECO:0008006" key="8">
    <source>
        <dbReference type="Google" id="ProtNLM"/>
    </source>
</evidence>
<evidence type="ECO:0000256" key="4">
    <source>
        <dbReference type="ARBA" id="ARBA00023004"/>
    </source>
</evidence>
<evidence type="ECO:0000256" key="3">
    <source>
        <dbReference type="ARBA" id="ARBA00023002"/>
    </source>
</evidence>
<dbReference type="RefSeq" id="WP_179668196.1">
    <property type="nucleotide sequence ID" value="NZ_JACCFP010000001.1"/>
</dbReference>
<evidence type="ECO:0000256" key="1">
    <source>
        <dbReference type="ARBA" id="ARBA00022485"/>
    </source>
</evidence>
<dbReference type="SUPFAM" id="SSF51905">
    <property type="entry name" value="FAD/NAD(P)-binding domain"/>
    <property type="match status" value="1"/>
</dbReference>
<organism evidence="6 7">
    <name type="scientific">Nocardioides thalensis</name>
    <dbReference type="NCBI Taxonomy" id="1914755"/>
    <lineage>
        <taxon>Bacteria</taxon>
        <taxon>Bacillati</taxon>
        <taxon>Actinomycetota</taxon>
        <taxon>Actinomycetes</taxon>
        <taxon>Propionibacteriales</taxon>
        <taxon>Nocardioidaceae</taxon>
        <taxon>Nocardioides</taxon>
    </lineage>
</organism>
<protein>
    <recommendedName>
        <fullName evidence="8">FAD-dependent oxidoreductase</fullName>
    </recommendedName>
</protein>
<dbReference type="InterPro" id="IPR039650">
    <property type="entry name" value="HdrA-like"/>
</dbReference>
<dbReference type="Gene3D" id="2.60.120.260">
    <property type="entry name" value="Galactose-binding domain-like"/>
    <property type="match status" value="1"/>
</dbReference>
<dbReference type="PANTHER" id="PTHR43498:SF1">
    <property type="entry name" value="COB--COM HETERODISULFIDE REDUCTASE IRON-SULFUR SUBUNIT A"/>
    <property type="match status" value="1"/>
</dbReference>
<evidence type="ECO:0000256" key="2">
    <source>
        <dbReference type="ARBA" id="ARBA00022723"/>
    </source>
</evidence>
<dbReference type="Proteomes" id="UP000530424">
    <property type="component" value="Unassembled WGS sequence"/>
</dbReference>
<keyword evidence="3" id="KW-0560">Oxidoreductase</keyword>
<evidence type="ECO:0000256" key="5">
    <source>
        <dbReference type="ARBA" id="ARBA00023014"/>
    </source>
</evidence>
<reference evidence="6 7" key="1">
    <citation type="submission" date="2020-07" db="EMBL/GenBank/DDBJ databases">
        <title>Sequencing the genomes of 1000 actinobacteria strains.</title>
        <authorList>
            <person name="Klenk H.-P."/>
        </authorList>
    </citation>
    <scope>NUCLEOTIDE SEQUENCE [LARGE SCALE GENOMIC DNA]</scope>
    <source>
        <strain evidence="6 7">DSM 103833</strain>
    </source>
</reference>
<keyword evidence="1" id="KW-0004">4Fe-4S</keyword>
<evidence type="ECO:0000313" key="7">
    <source>
        <dbReference type="Proteomes" id="UP000530424"/>
    </source>
</evidence>